<keyword evidence="2" id="KW-0067">ATP-binding</keyword>
<name>A0A4S2MWB7_9PEZI</name>
<feature type="domain" description="ABC transporter" evidence="3">
    <location>
        <begin position="289"/>
        <end position="532"/>
    </location>
</feature>
<reference evidence="4 5" key="1">
    <citation type="submission" date="2019-04" db="EMBL/GenBank/DDBJ databases">
        <title>Comparative genomics and transcriptomics to analyze fruiting body development in filamentous ascomycetes.</title>
        <authorList>
            <consortium name="DOE Joint Genome Institute"/>
            <person name="Lutkenhaus R."/>
            <person name="Traeger S."/>
            <person name="Breuer J."/>
            <person name="Kuo A."/>
            <person name="Lipzen A."/>
            <person name="Pangilinan J."/>
            <person name="Dilworth D."/>
            <person name="Sandor L."/>
            <person name="Poggeler S."/>
            <person name="Barry K."/>
            <person name="Grigoriev I.V."/>
            <person name="Nowrousian M."/>
        </authorList>
    </citation>
    <scope>NUCLEOTIDE SEQUENCE [LARGE SCALE GENOMIC DNA]</scope>
    <source>
        <strain evidence="4 5">CBS 389.68</strain>
    </source>
</reference>
<dbReference type="Proteomes" id="UP000298138">
    <property type="component" value="Unassembled WGS sequence"/>
</dbReference>
<dbReference type="Pfam" id="PF00005">
    <property type="entry name" value="ABC_tran"/>
    <property type="match status" value="2"/>
</dbReference>
<evidence type="ECO:0000259" key="3">
    <source>
        <dbReference type="PROSITE" id="PS50893"/>
    </source>
</evidence>
<dbReference type="PROSITE" id="PS50893">
    <property type="entry name" value="ABC_TRANSPORTER_2"/>
    <property type="match status" value="2"/>
</dbReference>
<dbReference type="SMART" id="SM00382">
    <property type="entry name" value="AAA"/>
    <property type="match status" value="2"/>
</dbReference>
<protein>
    <submittedName>
        <fullName evidence="4">P-loop containing nucleoside triphosphate hydrolase protein</fullName>
    </submittedName>
</protein>
<dbReference type="InParanoid" id="A0A4S2MWB7"/>
<dbReference type="InterPro" id="IPR003593">
    <property type="entry name" value="AAA+_ATPase"/>
</dbReference>
<dbReference type="GO" id="GO:0016887">
    <property type="term" value="F:ATP hydrolysis activity"/>
    <property type="evidence" value="ECO:0007669"/>
    <property type="project" value="InterPro"/>
</dbReference>
<evidence type="ECO:0000313" key="4">
    <source>
        <dbReference type="EMBL" id="TGZ80853.1"/>
    </source>
</evidence>
<proteinExistence type="predicted"/>
<organism evidence="4 5">
    <name type="scientific">Ascodesmis nigricans</name>
    <dbReference type="NCBI Taxonomy" id="341454"/>
    <lineage>
        <taxon>Eukaryota</taxon>
        <taxon>Fungi</taxon>
        <taxon>Dikarya</taxon>
        <taxon>Ascomycota</taxon>
        <taxon>Pezizomycotina</taxon>
        <taxon>Pezizomycetes</taxon>
        <taxon>Pezizales</taxon>
        <taxon>Ascodesmidaceae</taxon>
        <taxon>Ascodesmis</taxon>
    </lineage>
</organism>
<dbReference type="PANTHER" id="PTHR43514">
    <property type="entry name" value="ABC TRANSPORTER I FAMILY MEMBER 10"/>
    <property type="match status" value="1"/>
</dbReference>
<keyword evidence="4" id="KW-0378">Hydrolase</keyword>
<evidence type="ECO:0000256" key="2">
    <source>
        <dbReference type="ARBA" id="ARBA00022840"/>
    </source>
</evidence>
<dbReference type="GO" id="GO:0005739">
    <property type="term" value="C:mitochondrion"/>
    <property type="evidence" value="ECO:0007669"/>
    <property type="project" value="TreeGrafter"/>
</dbReference>
<evidence type="ECO:0000256" key="1">
    <source>
        <dbReference type="ARBA" id="ARBA00022741"/>
    </source>
</evidence>
<dbReference type="GO" id="GO:0005524">
    <property type="term" value="F:ATP binding"/>
    <property type="evidence" value="ECO:0007669"/>
    <property type="project" value="UniProtKB-KW"/>
</dbReference>
<dbReference type="OrthoDB" id="10255969at2759"/>
<keyword evidence="5" id="KW-1185">Reference proteome</keyword>
<dbReference type="AlphaFoldDB" id="A0A4S2MWB7"/>
<dbReference type="STRING" id="341454.A0A4S2MWB7"/>
<evidence type="ECO:0000313" key="5">
    <source>
        <dbReference type="Proteomes" id="UP000298138"/>
    </source>
</evidence>
<feature type="domain" description="ABC transporter" evidence="3">
    <location>
        <begin position="5"/>
        <end position="236"/>
    </location>
</feature>
<sequence>MVVWWCSRDTPPEKWAVLGPSKSTFLSILKGSLFASPPNARLYPAIGARHKWPQAAIEVVSFGAGTGQGMLKGAMGGDGYVSARYETLREEFDLTLRQWLGGKANPRAVESITRELGLLDLLDQDVMILSNGQSRRARIAQALLREPELLIVDEPFMGLDPPSKKSLSRFLDRLSTPTDVMKGINSTPVVLGLRAQDPIPSWSTHVVLVENDKLLTSGEKDVVVGSAPRFGHKLHLEETCGDGLHNAGVVEKVWAGVGSRISTPIPQTAPKPSPYALQKDTPITPQPIVEFNNITLSYGSNTVLRNLTWTIRRGEKWGLFGPNGSGKTTLTSLITSDHPQAYSLDIRYFGRPRLPEPGQIGMNVWDLQARIGISSPEIHGFFPKHLTLRKCVLSGFADTFTSPPTMDKKQEERASVILESYEDLLDEGCAKKGWNTTFGDADLSTQRLALFLRAVVPVKELVILDEAFSGMREDVRTRCFSLLTREWGWIDGYQALVVISHASEEVPPGLKQWVRLGERGEEPAFGSFEEEK</sequence>
<accession>A0A4S2MWB7</accession>
<gene>
    <name evidence="4" type="ORF">EX30DRAFT_358966</name>
</gene>
<dbReference type="InterPro" id="IPR050334">
    <property type="entry name" value="Molybdenum_import_ModC"/>
</dbReference>
<dbReference type="FunCoup" id="A0A4S2MWB7">
    <property type="interactions" value="42"/>
</dbReference>
<dbReference type="EMBL" id="ML220122">
    <property type="protein sequence ID" value="TGZ80853.1"/>
    <property type="molecule type" value="Genomic_DNA"/>
</dbReference>
<dbReference type="Gene3D" id="3.40.50.300">
    <property type="entry name" value="P-loop containing nucleotide triphosphate hydrolases"/>
    <property type="match status" value="2"/>
</dbReference>
<dbReference type="InterPro" id="IPR003439">
    <property type="entry name" value="ABC_transporter-like_ATP-bd"/>
</dbReference>
<dbReference type="SUPFAM" id="SSF52540">
    <property type="entry name" value="P-loop containing nucleoside triphosphate hydrolases"/>
    <property type="match status" value="2"/>
</dbReference>
<dbReference type="InterPro" id="IPR027417">
    <property type="entry name" value="P-loop_NTPase"/>
</dbReference>
<dbReference type="PANTHER" id="PTHR43514:SF4">
    <property type="entry name" value="ABC TRANSPORTER I FAMILY MEMBER 10"/>
    <property type="match status" value="1"/>
</dbReference>
<keyword evidence="1" id="KW-0547">Nucleotide-binding</keyword>